<evidence type="ECO:0000313" key="7">
    <source>
        <dbReference type="Proteomes" id="UP000093501"/>
    </source>
</evidence>
<dbReference type="InterPro" id="IPR017583">
    <property type="entry name" value="Tagatose/fructose_Pkinase"/>
</dbReference>
<comment type="caution">
    <text evidence="6">The sequence shown here is derived from an EMBL/GenBank/DDBJ whole genome shotgun (WGS) entry which is preliminary data.</text>
</comment>
<evidence type="ECO:0000256" key="1">
    <source>
        <dbReference type="ARBA" id="ARBA00010688"/>
    </source>
</evidence>
<dbReference type="GO" id="GO:0005524">
    <property type="term" value="F:ATP binding"/>
    <property type="evidence" value="ECO:0007669"/>
    <property type="project" value="UniProtKB-KW"/>
</dbReference>
<name>A0A1C0ALZ4_9ACTN</name>
<keyword evidence="7" id="KW-1185">Reference proteome</keyword>
<dbReference type="GO" id="GO:0016773">
    <property type="term" value="F:phosphotransferase activity, alcohol group as acceptor"/>
    <property type="evidence" value="ECO:0007669"/>
    <property type="project" value="InterPro"/>
</dbReference>
<dbReference type="GO" id="GO:0016301">
    <property type="term" value="F:kinase activity"/>
    <property type="evidence" value="ECO:0007669"/>
    <property type="project" value="UniProtKB-KW"/>
</dbReference>
<accession>A0A1C0ALZ4</accession>
<organism evidence="6 7">
    <name type="scientific">Tessaracoccus lapidicaptus</name>
    <dbReference type="NCBI Taxonomy" id="1427523"/>
    <lineage>
        <taxon>Bacteria</taxon>
        <taxon>Bacillati</taxon>
        <taxon>Actinomycetota</taxon>
        <taxon>Actinomycetes</taxon>
        <taxon>Propionibacteriales</taxon>
        <taxon>Propionibacteriaceae</taxon>
        <taxon>Tessaracoccus</taxon>
    </lineage>
</organism>
<protein>
    <submittedName>
        <fullName evidence="6">Uncharacterized protein</fullName>
    </submittedName>
</protein>
<keyword evidence="3" id="KW-0547">Nucleotide-binding</keyword>
<sequence length="306" mass="31370">MGPVVRTVTFNTGFDDHFLVDGVTWGGVEKARAFESQPSGKGVFVARRTVACGVPAHAYYLIGEREQAHHVGAVEAAGVVVHPVAVPGRTRHNLTLMMEDRVAAHMVSPGYQLASAAPAETLLRMVVDDARAGDVVTLNGSIPAALPPEALAESVRALAERGARVVSDNQGPYLAAAVGTGVLAAVKPNNEEVTALGDAPDLAGYLWVLAEAGVGLPVITRGADGVAFLDYGEVRLGSCPVAHPRLSVGAGDAFVAGLATGILEDRGALDTVAWASACAAAHVAGADDAAFRAAAERALELFAVRG</sequence>
<dbReference type="Proteomes" id="UP000093501">
    <property type="component" value="Unassembled WGS sequence"/>
</dbReference>
<evidence type="ECO:0000256" key="4">
    <source>
        <dbReference type="ARBA" id="ARBA00022777"/>
    </source>
</evidence>
<comment type="similarity">
    <text evidence="1">Belongs to the carbohydrate kinase PfkB family.</text>
</comment>
<proteinExistence type="inferred from homology"/>
<reference evidence="7" key="1">
    <citation type="submission" date="2016-07" db="EMBL/GenBank/DDBJ databases">
        <authorList>
            <person name="Florea S."/>
            <person name="Webb J.S."/>
            <person name="Jaromczyk J."/>
            <person name="Schardl C.L."/>
        </authorList>
    </citation>
    <scope>NUCLEOTIDE SEQUENCE [LARGE SCALE GENOMIC DNA]</scope>
    <source>
        <strain evidence="7">IPBSL-7</strain>
    </source>
</reference>
<dbReference type="GO" id="GO:0005975">
    <property type="term" value="P:carbohydrate metabolic process"/>
    <property type="evidence" value="ECO:0007669"/>
    <property type="project" value="InterPro"/>
</dbReference>
<evidence type="ECO:0000256" key="2">
    <source>
        <dbReference type="ARBA" id="ARBA00022679"/>
    </source>
</evidence>
<dbReference type="PIRSF" id="PIRSF000535">
    <property type="entry name" value="1PFK/6PFK/LacC"/>
    <property type="match status" value="1"/>
</dbReference>
<keyword evidence="2" id="KW-0808">Transferase</keyword>
<dbReference type="RefSeq" id="WP_068751652.1">
    <property type="nucleotide sequence ID" value="NZ_MBQD01000021.1"/>
</dbReference>
<dbReference type="EMBL" id="MBQD01000021">
    <property type="protein sequence ID" value="OCL33895.1"/>
    <property type="molecule type" value="Genomic_DNA"/>
</dbReference>
<dbReference type="SUPFAM" id="SSF53613">
    <property type="entry name" value="Ribokinase-like"/>
    <property type="match status" value="1"/>
</dbReference>
<evidence type="ECO:0000256" key="5">
    <source>
        <dbReference type="ARBA" id="ARBA00022840"/>
    </source>
</evidence>
<dbReference type="InterPro" id="IPR029056">
    <property type="entry name" value="Ribokinase-like"/>
</dbReference>
<dbReference type="PANTHER" id="PTHR46566:SF2">
    <property type="entry name" value="ATP-DEPENDENT 6-PHOSPHOFRUCTOKINASE ISOZYME 2"/>
    <property type="match status" value="1"/>
</dbReference>
<dbReference type="InterPro" id="IPR011611">
    <property type="entry name" value="PfkB_dom"/>
</dbReference>
<keyword evidence="5" id="KW-0067">ATP-binding</keyword>
<keyword evidence="4" id="KW-0418">Kinase</keyword>
<dbReference type="Pfam" id="PF00294">
    <property type="entry name" value="PfkB"/>
    <property type="match status" value="1"/>
</dbReference>
<gene>
    <name evidence="6" type="ORF">BCR15_04495</name>
</gene>
<evidence type="ECO:0000313" key="6">
    <source>
        <dbReference type="EMBL" id="OCL33895.1"/>
    </source>
</evidence>
<dbReference type="PANTHER" id="PTHR46566">
    <property type="entry name" value="1-PHOSPHOFRUCTOKINASE-RELATED"/>
    <property type="match status" value="1"/>
</dbReference>
<evidence type="ECO:0000256" key="3">
    <source>
        <dbReference type="ARBA" id="ARBA00022741"/>
    </source>
</evidence>
<dbReference type="AlphaFoldDB" id="A0A1C0ALZ4"/>
<dbReference type="Gene3D" id="3.40.1190.20">
    <property type="match status" value="1"/>
</dbReference>